<dbReference type="Proteomes" id="UP001196413">
    <property type="component" value="Unassembled WGS sequence"/>
</dbReference>
<keyword evidence="2" id="KW-1185">Reference proteome</keyword>
<reference evidence="1" key="1">
    <citation type="submission" date="2021-06" db="EMBL/GenBank/DDBJ databases">
        <title>Parelaphostrongylus tenuis whole genome reference sequence.</title>
        <authorList>
            <person name="Garwood T.J."/>
            <person name="Larsen P.A."/>
            <person name="Fountain-Jones N.M."/>
            <person name="Garbe J.R."/>
            <person name="Macchietto M.G."/>
            <person name="Kania S.A."/>
            <person name="Gerhold R.W."/>
            <person name="Richards J.E."/>
            <person name="Wolf T.M."/>
        </authorList>
    </citation>
    <scope>NUCLEOTIDE SEQUENCE</scope>
    <source>
        <strain evidence="1">MNPRO001-30</strain>
        <tissue evidence="1">Meninges</tissue>
    </source>
</reference>
<sequence length="72" mass="8128">MNPEAVNRKLLWILTFAAKFSHQSPSPIVVVGQIIGVKLSEYAEKEQRSERARLPVYEQSSAQLDKLTEVSD</sequence>
<accession>A0AAD5R6Q0</accession>
<dbReference type="AlphaFoldDB" id="A0AAD5R6Q0"/>
<comment type="caution">
    <text evidence="1">The sequence shown here is derived from an EMBL/GenBank/DDBJ whole genome shotgun (WGS) entry which is preliminary data.</text>
</comment>
<protein>
    <submittedName>
        <fullName evidence="1">Uncharacterized protein</fullName>
    </submittedName>
</protein>
<evidence type="ECO:0000313" key="1">
    <source>
        <dbReference type="EMBL" id="KAJ1370662.1"/>
    </source>
</evidence>
<name>A0AAD5R6Q0_PARTN</name>
<evidence type="ECO:0000313" key="2">
    <source>
        <dbReference type="Proteomes" id="UP001196413"/>
    </source>
</evidence>
<proteinExistence type="predicted"/>
<dbReference type="EMBL" id="JAHQIW010006832">
    <property type="protein sequence ID" value="KAJ1370662.1"/>
    <property type="molecule type" value="Genomic_DNA"/>
</dbReference>
<organism evidence="1 2">
    <name type="scientific">Parelaphostrongylus tenuis</name>
    <name type="common">Meningeal worm</name>
    <dbReference type="NCBI Taxonomy" id="148309"/>
    <lineage>
        <taxon>Eukaryota</taxon>
        <taxon>Metazoa</taxon>
        <taxon>Ecdysozoa</taxon>
        <taxon>Nematoda</taxon>
        <taxon>Chromadorea</taxon>
        <taxon>Rhabditida</taxon>
        <taxon>Rhabditina</taxon>
        <taxon>Rhabditomorpha</taxon>
        <taxon>Strongyloidea</taxon>
        <taxon>Metastrongylidae</taxon>
        <taxon>Parelaphostrongylus</taxon>
    </lineage>
</organism>
<gene>
    <name evidence="1" type="ORF">KIN20_032445</name>
</gene>